<dbReference type="SUPFAM" id="SSF52833">
    <property type="entry name" value="Thioredoxin-like"/>
    <property type="match status" value="1"/>
</dbReference>
<feature type="domain" description="GST N-terminal" evidence="1">
    <location>
        <begin position="90"/>
        <end position="123"/>
    </location>
</feature>
<dbReference type="InterPro" id="IPR036249">
    <property type="entry name" value="Thioredoxin-like_sf"/>
</dbReference>
<name>A0A916J3T4_9PROT</name>
<dbReference type="PANTHER" id="PTHR45288">
    <property type="entry name" value="THIOREDOXIN FAMILY PROTEIN"/>
    <property type="match status" value="1"/>
</dbReference>
<dbReference type="PANTHER" id="PTHR45288:SF1">
    <property type="entry name" value="THIOREDOXIN FAMILY PROTEIN"/>
    <property type="match status" value="1"/>
</dbReference>
<dbReference type="Proteomes" id="UP000742786">
    <property type="component" value="Unassembled WGS sequence"/>
</dbReference>
<proteinExistence type="predicted"/>
<accession>A0A916J3T4</accession>
<sequence>MQCDEFVKIYIIRIMDSAATPNVGGAIEISAFYAHAREWVREPSTIQGQKAEGMGNTIKGVSSLLPFLTRLARGTLVKGHRKLPVASLELYEAEFCPHCRYVREALTELDLDAMIHPIPKDGNHFLELVIGMNGKGRVQIVWMPPRGIHTSASIDPHGDRTSMSSA</sequence>
<keyword evidence="3" id="KW-1185">Reference proteome</keyword>
<dbReference type="EMBL" id="CAJQUM010000001">
    <property type="protein sequence ID" value="CAG4883664.1"/>
    <property type="molecule type" value="Genomic_DNA"/>
</dbReference>
<reference evidence="2" key="1">
    <citation type="submission" date="2021-04" db="EMBL/GenBank/DDBJ databases">
        <authorList>
            <person name="Hornung B."/>
        </authorList>
    </citation>
    <scope>NUCLEOTIDE SEQUENCE</scope>
    <source>
        <strain evidence="2">G5G6</strain>
    </source>
</reference>
<evidence type="ECO:0000259" key="1">
    <source>
        <dbReference type="Pfam" id="PF13417"/>
    </source>
</evidence>
<gene>
    <name evidence="2" type="ORF">GTOL_11547</name>
</gene>
<evidence type="ECO:0000313" key="2">
    <source>
        <dbReference type="EMBL" id="CAG4883664.1"/>
    </source>
</evidence>
<dbReference type="Pfam" id="PF13417">
    <property type="entry name" value="GST_N_3"/>
    <property type="match status" value="1"/>
</dbReference>
<dbReference type="InterPro" id="IPR004045">
    <property type="entry name" value="Glutathione_S-Trfase_N"/>
</dbReference>
<protein>
    <recommendedName>
        <fullName evidence="1">GST N-terminal domain-containing protein</fullName>
    </recommendedName>
</protein>
<comment type="caution">
    <text evidence="2">The sequence shown here is derived from an EMBL/GenBank/DDBJ whole genome shotgun (WGS) entry which is preliminary data.</text>
</comment>
<evidence type="ECO:0000313" key="3">
    <source>
        <dbReference type="Proteomes" id="UP000742786"/>
    </source>
</evidence>
<dbReference type="AlphaFoldDB" id="A0A916J3T4"/>
<organism evidence="2 3">
    <name type="scientific">Georgfuchsia toluolica</name>
    <dbReference type="NCBI Taxonomy" id="424218"/>
    <lineage>
        <taxon>Bacteria</taxon>
        <taxon>Pseudomonadati</taxon>
        <taxon>Pseudomonadota</taxon>
        <taxon>Betaproteobacteria</taxon>
        <taxon>Nitrosomonadales</taxon>
        <taxon>Sterolibacteriaceae</taxon>
        <taxon>Georgfuchsia</taxon>
    </lineage>
</organism>